<dbReference type="EMBL" id="FMBG01000016">
    <property type="protein sequence ID" value="SCC46996.1"/>
    <property type="molecule type" value="Genomic_DNA"/>
</dbReference>
<accession>A0AB37YU50</accession>
<dbReference type="AlphaFoldDB" id="A0AB37YU50"/>
<comment type="caution">
    <text evidence="1">The sequence shown here is derived from an EMBL/GenBank/DDBJ whole genome shotgun (WGS) entry which is preliminary data.</text>
</comment>
<sequence length="19" mass="2248">MNLNIKEASEILERTPQNF</sequence>
<gene>
    <name evidence="1" type="ORF">BC10311_03555</name>
</gene>
<name>A0AB37YU50_9BACI</name>
<proteinExistence type="predicted"/>
<evidence type="ECO:0000313" key="2">
    <source>
        <dbReference type="Proteomes" id="UP000195728"/>
    </source>
</evidence>
<reference evidence="1 2" key="1">
    <citation type="submission" date="2016-08" db="EMBL/GenBank/DDBJ databases">
        <authorList>
            <person name="Loux V."/>
            <person name="Rue O."/>
        </authorList>
    </citation>
    <scope>NUCLEOTIDE SEQUENCE [LARGE SCALE GENOMIC DNA]</scope>
    <source>
        <strain evidence="1 2">WSBC_10311</strain>
    </source>
</reference>
<dbReference type="Proteomes" id="UP000195728">
    <property type="component" value="Unassembled WGS sequence"/>
</dbReference>
<protein>
    <submittedName>
        <fullName evidence="1">Uncharacterized protein</fullName>
    </submittedName>
</protein>
<organism evidence="1 2">
    <name type="scientific">Bacillus wiedmannii</name>
    <dbReference type="NCBI Taxonomy" id="1890302"/>
    <lineage>
        <taxon>Bacteria</taxon>
        <taxon>Bacillati</taxon>
        <taxon>Bacillota</taxon>
        <taxon>Bacilli</taxon>
        <taxon>Bacillales</taxon>
        <taxon>Bacillaceae</taxon>
        <taxon>Bacillus</taxon>
        <taxon>Bacillus cereus group</taxon>
    </lineage>
</organism>
<evidence type="ECO:0000313" key="1">
    <source>
        <dbReference type="EMBL" id="SCC46996.1"/>
    </source>
</evidence>